<evidence type="ECO:0000256" key="5">
    <source>
        <dbReference type="ARBA" id="ARBA00022679"/>
    </source>
</evidence>
<proteinExistence type="predicted"/>
<dbReference type="RefSeq" id="WP_007122229.1">
    <property type="nucleotide sequence ID" value="NZ_AZFN01000003.1"/>
</dbReference>
<dbReference type="GO" id="GO:0004721">
    <property type="term" value="F:phosphoprotein phosphatase activity"/>
    <property type="evidence" value="ECO:0007669"/>
    <property type="project" value="TreeGrafter"/>
</dbReference>
<keyword evidence="8" id="KW-1133">Transmembrane helix</keyword>
<keyword evidence="8" id="KW-0812">Transmembrane</keyword>
<name>A0A0R1VCT6_9LACO</name>
<comment type="caution">
    <text evidence="10">The sequence shown here is derived from an EMBL/GenBank/DDBJ whole genome shotgun (WGS) entry which is preliminary data.</text>
</comment>
<dbReference type="PANTHER" id="PTHR45453:SF1">
    <property type="entry name" value="PHOSPHATE REGULON SENSOR PROTEIN PHOR"/>
    <property type="match status" value="1"/>
</dbReference>
<comment type="catalytic activity">
    <reaction evidence="1">
        <text>ATP + protein L-histidine = ADP + protein N-phospho-L-histidine.</text>
        <dbReference type="EC" id="2.7.13.3"/>
    </reaction>
</comment>
<evidence type="ECO:0000313" key="10">
    <source>
        <dbReference type="EMBL" id="KRM03297.1"/>
    </source>
</evidence>
<keyword evidence="4" id="KW-0597">Phosphoprotein</keyword>
<dbReference type="InterPro" id="IPR003594">
    <property type="entry name" value="HATPase_dom"/>
</dbReference>
<dbReference type="Gene3D" id="1.10.287.130">
    <property type="match status" value="1"/>
</dbReference>
<sequence length="415" mass="46852">MIQRFRRLFIFISSTSLLFVLATIMTAVIGVSVIQTNRQVDSIMDILVQHDGQLDHREATQAAKKSLGSNSTAINILQYRYFTIFYNKSGSVKNVDLTNSPSLTSEDATYLAKLVKKDKNTSGTIDSDNAIYAYRIIKKSDGTREIIFLDKTTLNNATLAISKIGLCIAVIGWALFTVVLILFSKRAIRPIITAEKRQKQFITNAGHELKTPLAIISANNEMAEMLDGESEWTKNNKQQISRLTRLINNLINLARLDEDPEFDFQKIDASANVQRAVDSFKPLVENEDKQFNYQISKGIQLVVDENYFYELCNILLDNAVKYCDPHGTITVVLKKEGRNATLEIANTYAAGKGVDYSRFFDRFYRDNEAHTTKGQSGFGIGLSMARNLVTIFNGRINVTYRKDQIVFVTKFKLAR</sequence>
<evidence type="ECO:0000256" key="7">
    <source>
        <dbReference type="ARBA" id="ARBA00023012"/>
    </source>
</evidence>
<accession>A0A0R1VCT6</accession>
<dbReference type="GO" id="GO:0005886">
    <property type="term" value="C:plasma membrane"/>
    <property type="evidence" value="ECO:0007669"/>
    <property type="project" value="TreeGrafter"/>
</dbReference>
<evidence type="ECO:0000256" key="3">
    <source>
        <dbReference type="ARBA" id="ARBA00012438"/>
    </source>
</evidence>
<comment type="subcellular location">
    <subcellularLocation>
        <location evidence="2">Membrane</location>
    </subcellularLocation>
</comment>
<evidence type="ECO:0000256" key="6">
    <source>
        <dbReference type="ARBA" id="ARBA00022777"/>
    </source>
</evidence>
<keyword evidence="7" id="KW-0902">Two-component regulatory system</keyword>
<evidence type="ECO:0000256" key="2">
    <source>
        <dbReference type="ARBA" id="ARBA00004370"/>
    </source>
</evidence>
<dbReference type="Gene3D" id="3.30.565.10">
    <property type="entry name" value="Histidine kinase-like ATPase, C-terminal domain"/>
    <property type="match status" value="1"/>
</dbReference>
<reference evidence="10 11" key="1">
    <citation type="journal article" date="2015" name="Genome Announc.">
        <title>Expanding the biotechnology potential of lactobacilli through comparative genomics of 213 strains and associated genera.</title>
        <authorList>
            <person name="Sun Z."/>
            <person name="Harris H.M."/>
            <person name="McCann A."/>
            <person name="Guo C."/>
            <person name="Argimon S."/>
            <person name="Zhang W."/>
            <person name="Yang X."/>
            <person name="Jeffery I.B."/>
            <person name="Cooney J.C."/>
            <person name="Kagawa T.F."/>
            <person name="Liu W."/>
            <person name="Song Y."/>
            <person name="Salvetti E."/>
            <person name="Wrobel A."/>
            <person name="Rasinkangas P."/>
            <person name="Parkhill J."/>
            <person name="Rea M.C."/>
            <person name="O'Sullivan O."/>
            <person name="Ritari J."/>
            <person name="Douillard F.P."/>
            <person name="Paul Ross R."/>
            <person name="Yang R."/>
            <person name="Briner A.E."/>
            <person name="Felis G.E."/>
            <person name="de Vos W.M."/>
            <person name="Barrangou R."/>
            <person name="Klaenhammer T.R."/>
            <person name="Caufield P.W."/>
            <person name="Cui Y."/>
            <person name="Zhang H."/>
            <person name="O'Toole P.W."/>
        </authorList>
    </citation>
    <scope>NUCLEOTIDE SEQUENCE [LARGE SCALE GENOMIC DNA]</scope>
    <source>
        <strain evidence="10 11">DSM 16045</strain>
    </source>
</reference>
<dbReference type="CDD" id="cd00082">
    <property type="entry name" value="HisKA"/>
    <property type="match status" value="1"/>
</dbReference>
<feature type="domain" description="Histidine kinase" evidence="9">
    <location>
        <begin position="204"/>
        <end position="415"/>
    </location>
</feature>
<protein>
    <recommendedName>
        <fullName evidence="3">histidine kinase</fullName>
        <ecNumber evidence="3">2.7.13.3</ecNumber>
    </recommendedName>
</protein>
<dbReference type="InterPro" id="IPR003661">
    <property type="entry name" value="HisK_dim/P_dom"/>
</dbReference>
<evidence type="ECO:0000256" key="8">
    <source>
        <dbReference type="SAM" id="Phobius"/>
    </source>
</evidence>
<dbReference type="SMART" id="SM00388">
    <property type="entry name" value="HisKA"/>
    <property type="match status" value="1"/>
</dbReference>
<keyword evidence="11" id="KW-1185">Reference proteome</keyword>
<evidence type="ECO:0000259" key="9">
    <source>
        <dbReference type="PROSITE" id="PS50109"/>
    </source>
</evidence>
<keyword evidence="6 10" id="KW-0418">Kinase</keyword>
<dbReference type="SUPFAM" id="SSF47384">
    <property type="entry name" value="Homodimeric domain of signal transducing histidine kinase"/>
    <property type="match status" value="1"/>
</dbReference>
<evidence type="ECO:0000256" key="4">
    <source>
        <dbReference type="ARBA" id="ARBA00022553"/>
    </source>
</evidence>
<dbReference type="PATRIC" id="fig|1423749.3.peg.1101"/>
<evidence type="ECO:0000313" key="11">
    <source>
        <dbReference type="Proteomes" id="UP000051739"/>
    </source>
</evidence>
<dbReference type="InterPro" id="IPR050351">
    <property type="entry name" value="BphY/WalK/GraS-like"/>
</dbReference>
<dbReference type="Proteomes" id="UP000051739">
    <property type="component" value="Unassembled WGS sequence"/>
</dbReference>
<keyword evidence="5" id="KW-0808">Transferase</keyword>
<dbReference type="Pfam" id="PF00512">
    <property type="entry name" value="HisKA"/>
    <property type="match status" value="1"/>
</dbReference>
<gene>
    <name evidence="10" type="ORF">FC60_GL001078</name>
</gene>
<dbReference type="GO" id="GO:0000155">
    <property type="term" value="F:phosphorelay sensor kinase activity"/>
    <property type="evidence" value="ECO:0007669"/>
    <property type="project" value="InterPro"/>
</dbReference>
<dbReference type="PROSITE" id="PS50109">
    <property type="entry name" value="HIS_KIN"/>
    <property type="match status" value="1"/>
</dbReference>
<keyword evidence="8" id="KW-0472">Membrane</keyword>
<dbReference type="GO" id="GO:0016036">
    <property type="term" value="P:cellular response to phosphate starvation"/>
    <property type="evidence" value="ECO:0007669"/>
    <property type="project" value="TreeGrafter"/>
</dbReference>
<dbReference type="InterPro" id="IPR036097">
    <property type="entry name" value="HisK_dim/P_sf"/>
</dbReference>
<feature type="transmembrane region" description="Helical" evidence="8">
    <location>
        <begin position="160"/>
        <end position="183"/>
    </location>
</feature>
<dbReference type="EC" id="2.7.13.3" evidence="3"/>
<dbReference type="EMBL" id="AZFN01000003">
    <property type="protein sequence ID" value="KRM03297.1"/>
    <property type="molecule type" value="Genomic_DNA"/>
</dbReference>
<evidence type="ECO:0000256" key="1">
    <source>
        <dbReference type="ARBA" id="ARBA00000085"/>
    </source>
</evidence>
<dbReference type="Pfam" id="PF02518">
    <property type="entry name" value="HATPase_c"/>
    <property type="match status" value="1"/>
</dbReference>
<dbReference type="InterPro" id="IPR036890">
    <property type="entry name" value="HATPase_C_sf"/>
</dbReference>
<dbReference type="SMART" id="SM00387">
    <property type="entry name" value="HATPase_c"/>
    <property type="match status" value="1"/>
</dbReference>
<dbReference type="InterPro" id="IPR005467">
    <property type="entry name" value="His_kinase_dom"/>
</dbReference>
<dbReference type="SUPFAM" id="SSF55874">
    <property type="entry name" value="ATPase domain of HSP90 chaperone/DNA topoisomerase II/histidine kinase"/>
    <property type="match status" value="1"/>
</dbReference>
<organism evidence="10 11">
    <name type="scientific">Limosilactobacillus gastricus DSM 16045</name>
    <dbReference type="NCBI Taxonomy" id="1423749"/>
    <lineage>
        <taxon>Bacteria</taxon>
        <taxon>Bacillati</taxon>
        <taxon>Bacillota</taxon>
        <taxon>Bacilli</taxon>
        <taxon>Lactobacillales</taxon>
        <taxon>Lactobacillaceae</taxon>
        <taxon>Limosilactobacillus</taxon>
    </lineage>
</organism>
<dbReference type="PANTHER" id="PTHR45453">
    <property type="entry name" value="PHOSPHATE REGULON SENSOR PROTEIN PHOR"/>
    <property type="match status" value="1"/>
</dbReference>
<dbReference type="AlphaFoldDB" id="A0A0R1VCT6"/>